<evidence type="ECO:0000313" key="3">
    <source>
        <dbReference type="Proteomes" id="UP000663888"/>
    </source>
</evidence>
<feature type="region of interest" description="Disordered" evidence="1">
    <location>
        <begin position="31"/>
        <end position="92"/>
    </location>
</feature>
<organism evidence="2 3">
    <name type="scientific">Rhizoctonia solani</name>
    <dbReference type="NCBI Taxonomy" id="456999"/>
    <lineage>
        <taxon>Eukaryota</taxon>
        <taxon>Fungi</taxon>
        <taxon>Dikarya</taxon>
        <taxon>Basidiomycota</taxon>
        <taxon>Agaricomycotina</taxon>
        <taxon>Agaricomycetes</taxon>
        <taxon>Cantharellales</taxon>
        <taxon>Ceratobasidiaceae</taxon>
        <taxon>Rhizoctonia</taxon>
    </lineage>
</organism>
<dbReference type="EMBL" id="CAJMWX010001050">
    <property type="protein sequence ID" value="CAE6458914.1"/>
    <property type="molecule type" value="Genomic_DNA"/>
</dbReference>
<feature type="compositionally biased region" description="Polar residues" evidence="1">
    <location>
        <begin position="65"/>
        <end position="83"/>
    </location>
</feature>
<sequence>MAVNESKITTPQAVLADLCPSVHTIFLQVKKSSLATGGSVDKRTPSPPNDHKARRPRTLTKPRTEQAQSPKTIQRPVKSQESSLRPIDPPEAPPYTNPFMHVNPYNTFLPSESPYIPNDSLNPNGLSHNAALDLEYTMNEPFLDLGPHSHYFQAPATVHSPEVTINDHIYSTTVRFCCPFKRT</sequence>
<evidence type="ECO:0000256" key="1">
    <source>
        <dbReference type="SAM" id="MobiDB-lite"/>
    </source>
</evidence>
<dbReference type="Proteomes" id="UP000663888">
    <property type="component" value="Unassembled WGS sequence"/>
</dbReference>
<evidence type="ECO:0000313" key="2">
    <source>
        <dbReference type="EMBL" id="CAE6458914.1"/>
    </source>
</evidence>
<protein>
    <submittedName>
        <fullName evidence="2">Uncharacterized protein</fullName>
    </submittedName>
</protein>
<comment type="caution">
    <text evidence="2">The sequence shown here is derived from an EMBL/GenBank/DDBJ whole genome shotgun (WGS) entry which is preliminary data.</text>
</comment>
<proteinExistence type="predicted"/>
<name>A0A8H3BLK9_9AGAM</name>
<dbReference type="AlphaFoldDB" id="A0A8H3BLK9"/>
<gene>
    <name evidence="2" type="ORF">RDB_LOCUS84060</name>
</gene>
<reference evidence="2" key="1">
    <citation type="submission" date="2021-01" db="EMBL/GenBank/DDBJ databases">
        <authorList>
            <person name="Kaushik A."/>
        </authorList>
    </citation>
    <scope>NUCLEOTIDE SEQUENCE</scope>
    <source>
        <strain evidence="2">AG4-R118</strain>
    </source>
</reference>
<accession>A0A8H3BLK9</accession>